<reference evidence="1" key="2">
    <citation type="journal article" date="2023" name="Int. J. Mol. Sci.">
        <title>De Novo Assembly and Annotation of 11 Diverse Shrub Willow (Salix) Genomes Reveals Novel Gene Organization in Sex-Linked Regions.</title>
        <authorList>
            <person name="Hyden B."/>
            <person name="Feng K."/>
            <person name="Yates T.B."/>
            <person name="Jawdy S."/>
            <person name="Cereghino C."/>
            <person name="Smart L.B."/>
            <person name="Muchero W."/>
        </authorList>
    </citation>
    <scope>NUCLEOTIDE SEQUENCE</scope>
    <source>
        <tissue evidence="1">Shoot tip</tissue>
    </source>
</reference>
<name>A0A9Q1AJ90_SALPP</name>
<dbReference type="Proteomes" id="UP001151532">
    <property type="component" value="Chromosome 5"/>
</dbReference>
<accession>A0A9Q1AJ90</accession>
<reference evidence="1" key="1">
    <citation type="submission" date="2022-11" db="EMBL/GenBank/DDBJ databases">
        <authorList>
            <person name="Hyden B.L."/>
            <person name="Feng K."/>
            <person name="Yates T."/>
            <person name="Jawdy S."/>
            <person name="Smart L.B."/>
            <person name="Muchero W."/>
        </authorList>
    </citation>
    <scope>NUCLEOTIDE SEQUENCE</scope>
    <source>
        <tissue evidence="1">Shoot tip</tissue>
    </source>
</reference>
<organism evidence="1 2">
    <name type="scientific">Salix purpurea</name>
    <name type="common">Purple osier willow</name>
    <dbReference type="NCBI Taxonomy" id="77065"/>
    <lineage>
        <taxon>Eukaryota</taxon>
        <taxon>Viridiplantae</taxon>
        <taxon>Streptophyta</taxon>
        <taxon>Embryophyta</taxon>
        <taxon>Tracheophyta</taxon>
        <taxon>Spermatophyta</taxon>
        <taxon>Magnoliopsida</taxon>
        <taxon>eudicotyledons</taxon>
        <taxon>Gunneridae</taxon>
        <taxon>Pentapetalae</taxon>
        <taxon>rosids</taxon>
        <taxon>fabids</taxon>
        <taxon>Malpighiales</taxon>
        <taxon>Salicaceae</taxon>
        <taxon>Saliceae</taxon>
        <taxon>Salix</taxon>
    </lineage>
</organism>
<gene>
    <name evidence="1" type="ORF">OIU79_016972</name>
</gene>
<protein>
    <submittedName>
        <fullName evidence="1">Uncharacterized protein</fullName>
    </submittedName>
</protein>
<dbReference type="OrthoDB" id="822728at2759"/>
<keyword evidence="2" id="KW-1185">Reference proteome</keyword>
<sequence length="63" mass="7486">MMLLSIFRQEKWIINQRRIMWPGGMCLNGLNIWMVPSSIPLFVNKGWETGLIVFSQLHPRITW</sequence>
<dbReference type="EMBL" id="JAPFFK010000002">
    <property type="protein sequence ID" value="KAJ6773399.1"/>
    <property type="molecule type" value="Genomic_DNA"/>
</dbReference>
<comment type="caution">
    <text evidence="1">The sequence shown here is derived from an EMBL/GenBank/DDBJ whole genome shotgun (WGS) entry which is preliminary data.</text>
</comment>
<evidence type="ECO:0000313" key="2">
    <source>
        <dbReference type="Proteomes" id="UP001151532"/>
    </source>
</evidence>
<proteinExistence type="predicted"/>
<dbReference type="AlphaFoldDB" id="A0A9Q1AJ90"/>
<evidence type="ECO:0000313" key="1">
    <source>
        <dbReference type="EMBL" id="KAJ6773399.1"/>
    </source>
</evidence>